<comment type="caution">
    <text evidence="1">The sequence shown here is derived from an EMBL/GenBank/DDBJ whole genome shotgun (WGS) entry which is preliminary data.</text>
</comment>
<gene>
    <name evidence="1" type="ORF">Scep_007277</name>
</gene>
<reference evidence="1 2" key="1">
    <citation type="submission" date="2024-01" db="EMBL/GenBank/DDBJ databases">
        <title>Genome assemblies of Stephania.</title>
        <authorList>
            <person name="Yang L."/>
        </authorList>
    </citation>
    <scope>NUCLEOTIDE SEQUENCE [LARGE SCALE GENOMIC DNA]</scope>
    <source>
        <strain evidence="1">JXDWG</strain>
        <tissue evidence="1">Leaf</tissue>
    </source>
</reference>
<dbReference type="EMBL" id="JBBNAG010000003">
    <property type="protein sequence ID" value="KAK9148520.1"/>
    <property type="molecule type" value="Genomic_DNA"/>
</dbReference>
<sequence length="150" mass="17593">MRSTLKLHRTSRLMRSNSTTMGRGNAQRDVFMGSGHLPRRRGDMKISVPARAGSRWYGVQSLMQLFRGLRSSRLSFRASWECAWTSEQVPLGHHHRHHFRSIIRRLGWICLVHHSSRRTMMMGTSRIGWIRSTLVTKVRYFSWFIQLLGL</sequence>
<accession>A0AAP0KAT8</accession>
<organism evidence="1 2">
    <name type="scientific">Stephania cephalantha</name>
    <dbReference type="NCBI Taxonomy" id="152367"/>
    <lineage>
        <taxon>Eukaryota</taxon>
        <taxon>Viridiplantae</taxon>
        <taxon>Streptophyta</taxon>
        <taxon>Embryophyta</taxon>
        <taxon>Tracheophyta</taxon>
        <taxon>Spermatophyta</taxon>
        <taxon>Magnoliopsida</taxon>
        <taxon>Ranunculales</taxon>
        <taxon>Menispermaceae</taxon>
        <taxon>Menispermoideae</taxon>
        <taxon>Cissampelideae</taxon>
        <taxon>Stephania</taxon>
    </lineage>
</organism>
<evidence type="ECO:0000313" key="1">
    <source>
        <dbReference type="EMBL" id="KAK9148520.1"/>
    </source>
</evidence>
<dbReference type="AlphaFoldDB" id="A0AAP0KAT8"/>
<proteinExistence type="predicted"/>
<protein>
    <submittedName>
        <fullName evidence="1">Uncharacterized protein</fullName>
    </submittedName>
</protein>
<keyword evidence="2" id="KW-1185">Reference proteome</keyword>
<dbReference type="Proteomes" id="UP001419268">
    <property type="component" value="Unassembled WGS sequence"/>
</dbReference>
<name>A0AAP0KAT8_9MAGN</name>
<evidence type="ECO:0000313" key="2">
    <source>
        <dbReference type="Proteomes" id="UP001419268"/>
    </source>
</evidence>